<evidence type="ECO:0000256" key="5">
    <source>
        <dbReference type="ARBA" id="ARBA00022989"/>
    </source>
</evidence>
<evidence type="ECO:0000256" key="8">
    <source>
        <dbReference type="SAM" id="MobiDB-lite"/>
    </source>
</evidence>
<accession>A0A1B7TCH9</accession>
<evidence type="ECO:0000313" key="11">
    <source>
        <dbReference type="Proteomes" id="UP000092321"/>
    </source>
</evidence>
<keyword evidence="4" id="KW-0999">Mitochondrion inner membrane</keyword>
<feature type="region of interest" description="Disordered" evidence="8">
    <location>
        <begin position="1"/>
        <end position="33"/>
    </location>
</feature>
<sequence>MGLYTPPPGEENHNKPKIEKVDPKEHDDDNNNSNILFYSRPSIGLRLWGPLVPASDCNWGLWLLTGTQITVGYIFLRRFRVSMKNYFMNRPITKQIKDIPSLNRFSQDSTGTIQFTKQSNGHFGGAQTFHIQRSPSKLELFTNKYKSSKWYKYIGHLTRFTYLLLGSVLTSLAVLEAMRLLLLDYDPWAEQAKAAREQQFYNDANQYYREGIDPSKTRIRVKDPSSGKLIDITNDDSLRSNIAMARAGVLHNKFFFEWFGPVNMKPFDFNEFLTFIEQYEMNKEAMKEAILANPKRLLKEQDLQNCKKLELALDKQNRDNRETFLNMGTKTLGHQMAGTVSNTTNSSPVVILPPNARDPDHMAFIDTWETNEPWNRLGLDIHMSARFIPSSTVYHNNDENFDDDDNSNDSDEKK</sequence>
<dbReference type="InterPro" id="IPR013911">
    <property type="entry name" value="i-AAA_Mgr1"/>
</dbReference>
<comment type="caution">
    <text evidence="10">The sequence shown here is derived from an EMBL/GenBank/DDBJ whole genome shotgun (WGS) entry which is preliminary data.</text>
</comment>
<evidence type="ECO:0000256" key="1">
    <source>
        <dbReference type="ARBA" id="ARBA00004448"/>
    </source>
</evidence>
<dbReference type="Proteomes" id="UP000092321">
    <property type="component" value="Unassembled WGS sequence"/>
</dbReference>
<evidence type="ECO:0000256" key="4">
    <source>
        <dbReference type="ARBA" id="ARBA00022792"/>
    </source>
</evidence>
<dbReference type="GO" id="GO:0006508">
    <property type="term" value="P:proteolysis"/>
    <property type="evidence" value="ECO:0007669"/>
    <property type="project" value="UniProtKB-KW"/>
</dbReference>
<keyword evidence="6" id="KW-0496">Mitochondrion</keyword>
<feature type="compositionally biased region" description="Basic and acidic residues" evidence="8">
    <location>
        <begin position="10"/>
        <end position="29"/>
    </location>
</feature>
<proteinExistence type="inferred from homology"/>
<evidence type="ECO:0000256" key="3">
    <source>
        <dbReference type="ARBA" id="ARBA00022692"/>
    </source>
</evidence>
<keyword evidence="7 9" id="KW-0472">Membrane</keyword>
<feature type="compositionally biased region" description="Acidic residues" evidence="8">
    <location>
        <begin position="399"/>
        <end position="414"/>
    </location>
</feature>
<dbReference type="Pfam" id="PF08602">
    <property type="entry name" value="Mgr1"/>
    <property type="match status" value="1"/>
</dbReference>
<protein>
    <submittedName>
        <fullName evidence="10">I-AAA protease complex subunit Mgr1</fullName>
    </submittedName>
</protein>
<keyword evidence="11" id="KW-1185">Reference proteome</keyword>
<keyword evidence="5 9" id="KW-1133">Transmembrane helix</keyword>
<evidence type="ECO:0000313" key="10">
    <source>
        <dbReference type="EMBL" id="OBA26418.1"/>
    </source>
</evidence>
<gene>
    <name evidence="10" type="ORF">HANVADRAFT_25263</name>
</gene>
<dbReference type="OrthoDB" id="4087899at2759"/>
<feature type="transmembrane region" description="Helical" evidence="9">
    <location>
        <begin position="160"/>
        <end position="182"/>
    </location>
</feature>
<organism evidence="10 11">
    <name type="scientific">Hanseniaspora valbyensis NRRL Y-1626</name>
    <dbReference type="NCBI Taxonomy" id="766949"/>
    <lineage>
        <taxon>Eukaryota</taxon>
        <taxon>Fungi</taxon>
        <taxon>Dikarya</taxon>
        <taxon>Ascomycota</taxon>
        <taxon>Saccharomycotina</taxon>
        <taxon>Saccharomycetes</taxon>
        <taxon>Saccharomycodales</taxon>
        <taxon>Saccharomycodaceae</taxon>
        <taxon>Hanseniaspora</taxon>
    </lineage>
</organism>
<dbReference type="GO" id="GO:0005743">
    <property type="term" value="C:mitochondrial inner membrane"/>
    <property type="evidence" value="ECO:0007669"/>
    <property type="project" value="UniProtKB-SubCell"/>
</dbReference>
<comment type="subcellular location">
    <subcellularLocation>
        <location evidence="1">Mitochondrion inner membrane</location>
        <topology evidence="1">Multi-pass membrane protein</topology>
    </subcellularLocation>
</comment>
<evidence type="ECO:0000256" key="2">
    <source>
        <dbReference type="ARBA" id="ARBA00009782"/>
    </source>
</evidence>
<keyword evidence="10" id="KW-0378">Hydrolase</keyword>
<comment type="similarity">
    <text evidence="2">Belongs to the MGR1 family.</text>
</comment>
<feature type="transmembrane region" description="Helical" evidence="9">
    <location>
        <begin position="59"/>
        <end position="76"/>
    </location>
</feature>
<keyword evidence="10" id="KW-0645">Protease</keyword>
<evidence type="ECO:0000256" key="7">
    <source>
        <dbReference type="ARBA" id="ARBA00023136"/>
    </source>
</evidence>
<dbReference type="AlphaFoldDB" id="A0A1B7TCH9"/>
<keyword evidence="3 9" id="KW-0812">Transmembrane</keyword>
<evidence type="ECO:0000256" key="6">
    <source>
        <dbReference type="ARBA" id="ARBA00023128"/>
    </source>
</evidence>
<name>A0A1B7TCH9_9ASCO</name>
<dbReference type="GO" id="GO:0008233">
    <property type="term" value="F:peptidase activity"/>
    <property type="evidence" value="ECO:0007669"/>
    <property type="project" value="UniProtKB-KW"/>
</dbReference>
<feature type="region of interest" description="Disordered" evidence="8">
    <location>
        <begin position="393"/>
        <end position="414"/>
    </location>
</feature>
<dbReference type="EMBL" id="LXPE01000018">
    <property type="protein sequence ID" value="OBA26418.1"/>
    <property type="molecule type" value="Genomic_DNA"/>
</dbReference>
<evidence type="ECO:0000256" key="9">
    <source>
        <dbReference type="SAM" id="Phobius"/>
    </source>
</evidence>
<reference evidence="11" key="1">
    <citation type="journal article" date="2016" name="Proc. Natl. Acad. Sci. U.S.A.">
        <title>Comparative genomics of biotechnologically important yeasts.</title>
        <authorList>
            <person name="Riley R."/>
            <person name="Haridas S."/>
            <person name="Wolfe K.H."/>
            <person name="Lopes M.R."/>
            <person name="Hittinger C.T."/>
            <person name="Goeker M."/>
            <person name="Salamov A.A."/>
            <person name="Wisecaver J.H."/>
            <person name="Long T.M."/>
            <person name="Calvey C.H."/>
            <person name="Aerts A.L."/>
            <person name="Barry K.W."/>
            <person name="Choi C."/>
            <person name="Clum A."/>
            <person name="Coughlan A.Y."/>
            <person name="Deshpande S."/>
            <person name="Douglass A.P."/>
            <person name="Hanson S.J."/>
            <person name="Klenk H.-P."/>
            <person name="LaButti K.M."/>
            <person name="Lapidus A."/>
            <person name="Lindquist E.A."/>
            <person name="Lipzen A.M."/>
            <person name="Meier-Kolthoff J.P."/>
            <person name="Ohm R.A."/>
            <person name="Otillar R.P."/>
            <person name="Pangilinan J.L."/>
            <person name="Peng Y."/>
            <person name="Rokas A."/>
            <person name="Rosa C.A."/>
            <person name="Scheuner C."/>
            <person name="Sibirny A.A."/>
            <person name="Slot J.C."/>
            <person name="Stielow J.B."/>
            <person name="Sun H."/>
            <person name="Kurtzman C.P."/>
            <person name="Blackwell M."/>
            <person name="Grigoriev I.V."/>
            <person name="Jeffries T.W."/>
        </authorList>
    </citation>
    <scope>NUCLEOTIDE SEQUENCE [LARGE SCALE GENOMIC DNA]</scope>
    <source>
        <strain evidence="11">NRRL Y-1626</strain>
    </source>
</reference>